<dbReference type="Pfam" id="PF13500">
    <property type="entry name" value="AAA_26"/>
    <property type="match status" value="1"/>
</dbReference>
<dbReference type="GO" id="GO:0009102">
    <property type="term" value="P:biotin biosynthetic process"/>
    <property type="evidence" value="ECO:0007669"/>
    <property type="project" value="UniProtKB-UniRule"/>
</dbReference>
<gene>
    <name evidence="1" type="primary">bioD</name>
    <name evidence="2" type="ORF">SAMN05216555_101173</name>
</gene>
<comment type="subunit">
    <text evidence="1">Homodimer.</text>
</comment>
<dbReference type="CDD" id="cd03109">
    <property type="entry name" value="DTBS"/>
    <property type="match status" value="1"/>
</dbReference>
<reference evidence="3" key="1">
    <citation type="submission" date="2016-10" db="EMBL/GenBank/DDBJ databases">
        <authorList>
            <person name="Varghese N."/>
            <person name="Submissions S."/>
        </authorList>
    </citation>
    <scope>NUCLEOTIDE SEQUENCE [LARGE SCALE GENOMIC DNA]</scope>
    <source>
        <strain evidence="3">CGMCC 1.10783</strain>
    </source>
</reference>
<dbReference type="HAMAP" id="MF_00336">
    <property type="entry name" value="BioD"/>
    <property type="match status" value="1"/>
</dbReference>
<feature type="binding site" evidence="1">
    <location>
        <position position="116"/>
    </location>
    <ligand>
        <name>Mg(2+)</name>
        <dbReference type="ChEBI" id="CHEBI:18420"/>
    </ligand>
</feature>
<keyword evidence="1" id="KW-0067">ATP-binding</keyword>
<evidence type="ECO:0000313" key="2">
    <source>
        <dbReference type="EMBL" id="SDI15570.1"/>
    </source>
</evidence>
<feature type="binding site" evidence="1">
    <location>
        <begin position="20"/>
        <end position="25"/>
    </location>
    <ligand>
        <name>ATP</name>
        <dbReference type="ChEBI" id="CHEBI:30616"/>
    </ligand>
</feature>
<dbReference type="GO" id="GO:0004141">
    <property type="term" value="F:dethiobiotin synthase activity"/>
    <property type="evidence" value="ECO:0007669"/>
    <property type="project" value="UniProtKB-UniRule"/>
</dbReference>
<dbReference type="EC" id="6.3.3.3" evidence="1"/>
<feature type="binding site" evidence="1">
    <location>
        <position position="24"/>
    </location>
    <ligand>
        <name>Mg(2+)</name>
        <dbReference type="ChEBI" id="CHEBI:18420"/>
    </ligand>
</feature>
<dbReference type="Proteomes" id="UP000182130">
    <property type="component" value="Unassembled WGS sequence"/>
</dbReference>
<feature type="binding site" evidence="1">
    <location>
        <position position="57"/>
    </location>
    <ligand>
        <name>ATP</name>
        <dbReference type="ChEBI" id="CHEBI:30616"/>
    </ligand>
</feature>
<dbReference type="GO" id="GO:0000287">
    <property type="term" value="F:magnesium ion binding"/>
    <property type="evidence" value="ECO:0007669"/>
    <property type="project" value="UniProtKB-UniRule"/>
</dbReference>
<sequence>MKRDRQSLPPIILVTGTDTGVGKTVATAALAAALQSRGRSVAAYKPCQSGNKDGDSDCSEIARLAAPLTAEAGVVLEEPLAPVQAAAVDGVELPSLAAHAERVRRLAAGHDHVLVEGAGGLLVELDPDGGTLADLGALLGDAAGFAVVARPSLGTLNHTGLTLEALERRGLAVEGVILGSWPEHPGLAELGNRAAFSSGPVTLLGTLPDAAAALPVRAFREQAPLWLEGIA</sequence>
<comment type="similarity">
    <text evidence="1">Belongs to the dethiobiotin synthetase family.</text>
</comment>
<dbReference type="NCBIfam" id="TIGR00347">
    <property type="entry name" value="bioD"/>
    <property type="match status" value="1"/>
</dbReference>
<dbReference type="RefSeq" id="WP_074586165.1">
    <property type="nucleotide sequence ID" value="NZ_FNEI01000001.1"/>
</dbReference>
<feature type="binding site" evidence="1">
    <location>
        <position position="49"/>
    </location>
    <ligand>
        <name>substrate</name>
    </ligand>
</feature>
<dbReference type="InterPro" id="IPR004472">
    <property type="entry name" value="DTB_synth_BioD"/>
</dbReference>
<evidence type="ECO:0000256" key="1">
    <source>
        <dbReference type="HAMAP-Rule" id="MF_00336"/>
    </source>
</evidence>
<dbReference type="PANTHER" id="PTHR43210:SF5">
    <property type="entry name" value="DETHIOBIOTIN SYNTHETASE"/>
    <property type="match status" value="1"/>
</dbReference>
<dbReference type="OrthoDB" id="9802610at2"/>
<dbReference type="UniPathway" id="UPA00078">
    <property type="reaction ID" value="UER00161"/>
</dbReference>
<keyword evidence="1" id="KW-0460">Magnesium</keyword>
<keyword evidence="1" id="KW-0436">Ligase</keyword>
<organism evidence="2 3">
    <name type="scientific">Arthrobacter cupressi</name>
    <dbReference type="NCBI Taxonomy" id="1045773"/>
    <lineage>
        <taxon>Bacteria</taxon>
        <taxon>Bacillati</taxon>
        <taxon>Actinomycetota</taxon>
        <taxon>Actinomycetes</taxon>
        <taxon>Micrococcales</taxon>
        <taxon>Micrococcaceae</taxon>
        <taxon>Arthrobacter</taxon>
    </lineage>
</organism>
<accession>A0A1G8IAH2</accession>
<dbReference type="Gene3D" id="3.40.50.300">
    <property type="entry name" value="P-loop containing nucleotide triphosphate hydrolases"/>
    <property type="match status" value="1"/>
</dbReference>
<dbReference type="GO" id="GO:0005829">
    <property type="term" value="C:cytosol"/>
    <property type="evidence" value="ECO:0007669"/>
    <property type="project" value="TreeGrafter"/>
</dbReference>
<proteinExistence type="inferred from homology"/>
<dbReference type="GO" id="GO:0005524">
    <property type="term" value="F:ATP binding"/>
    <property type="evidence" value="ECO:0007669"/>
    <property type="project" value="UniProtKB-UniRule"/>
</dbReference>
<protein>
    <recommendedName>
        <fullName evidence="1">ATP-dependent dethiobiotin synthetase BioD</fullName>
        <ecNumber evidence="1">6.3.3.3</ecNumber>
    </recommendedName>
    <alternativeName>
        <fullName evidence="1">DTB synthetase</fullName>
        <shortName evidence="1">DTBS</shortName>
    </alternativeName>
    <alternativeName>
        <fullName evidence="1">Dethiobiotin synthase</fullName>
    </alternativeName>
</protein>
<dbReference type="SUPFAM" id="SSF52540">
    <property type="entry name" value="P-loop containing nucleoside triphosphate hydrolases"/>
    <property type="match status" value="1"/>
</dbReference>
<keyword evidence="1" id="KW-0547">Nucleotide-binding</keyword>
<evidence type="ECO:0000313" key="3">
    <source>
        <dbReference type="Proteomes" id="UP000182130"/>
    </source>
</evidence>
<dbReference type="PANTHER" id="PTHR43210">
    <property type="entry name" value="DETHIOBIOTIN SYNTHETASE"/>
    <property type="match status" value="1"/>
</dbReference>
<feature type="binding site" evidence="1">
    <location>
        <begin position="179"/>
        <end position="180"/>
    </location>
    <ligand>
        <name>ATP</name>
        <dbReference type="ChEBI" id="CHEBI:30616"/>
    </ligand>
</feature>
<comment type="catalytic activity">
    <reaction evidence="1">
        <text>(7R,8S)-7,8-diammoniononanoate + CO2 + ATP = (4R,5S)-dethiobiotin + ADP + phosphate + 3 H(+)</text>
        <dbReference type="Rhea" id="RHEA:15805"/>
        <dbReference type="ChEBI" id="CHEBI:15378"/>
        <dbReference type="ChEBI" id="CHEBI:16526"/>
        <dbReference type="ChEBI" id="CHEBI:30616"/>
        <dbReference type="ChEBI" id="CHEBI:43474"/>
        <dbReference type="ChEBI" id="CHEBI:149469"/>
        <dbReference type="ChEBI" id="CHEBI:149473"/>
        <dbReference type="ChEBI" id="CHEBI:456216"/>
        <dbReference type="EC" id="6.3.3.3"/>
    </reaction>
</comment>
<comment type="function">
    <text evidence="1">Catalyzes a mechanistically unusual reaction, the ATP-dependent insertion of CO2 between the N7 and N8 nitrogen atoms of 7,8-diaminopelargonic acid (DAPA, also called 7,8-diammoniononanoate) to form a ureido ring.</text>
</comment>
<dbReference type="AlphaFoldDB" id="A0A1G8IAH2"/>
<comment type="pathway">
    <text evidence="1">Cofactor biosynthesis; biotin biosynthesis; biotin from 7,8-diaminononanoate: step 1/2.</text>
</comment>
<comment type="caution">
    <text evidence="1">Lacks conserved residue(s) required for the propagation of feature annotation.</text>
</comment>
<feature type="binding site" evidence="1">
    <location>
        <position position="57"/>
    </location>
    <ligand>
        <name>Mg(2+)</name>
        <dbReference type="ChEBI" id="CHEBI:18420"/>
    </ligand>
</feature>
<keyword evidence="1" id="KW-0479">Metal-binding</keyword>
<feature type="binding site" evidence="1">
    <location>
        <begin position="116"/>
        <end position="119"/>
    </location>
    <ligand>
        <name>ATP</name>
        <dbReference type="ChEBI" id="CHEBI:30616"/>
    </ligand>
</feature>
<comment type="cofactor">
    <cofactor evidence="1">
        <name>Mg(2+)</name>
        <dbReference type="ChEBI" id="CHEBI:18420"/>
    </cofactor>
</comment>
<keyword evidence="1" id="KW-0963">Cytoplasm</keyword>
<feature type="active site" evidence="1">
    <location>
        <position position="45"/>
    </location>
</feature>
<keyword evidence="1" id="KW-0093">Biotin biosynthesis</keyword>
<name>A0A1G8IAH2_9MICC</name>
<dbReference type="STRING" id="1045773.SAMN05216555_101173"/>
<keyword evidence="3" id="KW-1185">Reference proteome</keyword>
<comment type="subcellular location">
    <subcellularLocation>
        <location evidence="1">Cytoplasm</location>
    </subcellularLocation>
</comment>
<dbReference type="EMBL" id="FNEI01000001">
    <property type="protein sequence ID" value="SDI15570.1"/>
    <property type="molecule type" value="Genomic_DNA"/>
</dbReference>
<dbReference type="InterPro" id="IPR027417">
    <property type="entry name" value="P-loop_NTPase"/>
</dbReference>